<dbReference type="Pfam" id="PF00158">
    <property type="entry name" value="Sigma54_activat"/>
    <property type="match status" value="1"/>
</dbReference>
<dbReference type="InterPro" id="IPR058031">
    <property type="entry name" value="AAA_lid_NorR"/>
</dbReference>
<dbReference type="InterPro" id="IPR000014">
    <property type="entry name" value="PAS"/>
</dbReference>
<dbReference type="Gene3D" id="1.10.8.60">
    <property type="match status" value="1"/>
</dbReference>
<evidence type="ECO:0000256" key="2">
    <source>
        <dbReference type="ARBA" id="ARBA00022797"/>
    </source>
</evidence>
<dbReference type="InterPro" id="IPR035965">
    <property type="entry name" value="PAS-like_dom_sf"/>
</dbReference>
<evidence type="ECO:0000256" key="4">
    <source>
        <dbReference type="ARBA" id="ARBA00023015"/>
    </source>
</evidence>
<dbReference type="GO" id="GO:0005524">
    <property type="term" value="F:ATP binding"/>
    <property type="evidence" value="ECO:0007669"/>
    <property type="project" value="UniProtKB-KW"/>
</dbReference>
<dbReference type="InterPro" id="IPR003593">
    <property type="entry name" value="AAA+_ATPase"/>
</dbReference>
<evidence type="ECO:0000256" key="1">
    <source>
        <dbReference type="ARBA" id="ARBA00022741"/>
    </source>
</evidence>
<sequence length="679" mass="76692">MLVKDAMTRTSIKFFENDYIDRAAKTLLESHMKGGLVYNVRDELAGCFTEHNLLEGLLNQNKVLSEIYQTNFCFLNEMDDLNNLKLNDQEIWPIFNKNRQITGFLTKEQYMAAYARTSQVELGRMDAIFNSAHNGILSIDLEGRITSMNPPAEKMAMTTKEKAIGKFLTDVVTPSGLLNVIRTGKRHTEKYRVGKRKYLTHRTPLYDGKTLVGAVGVFQDISEIEFVSSELESVKQLLKEQETILDNSTDGICITDGDGAIIKCNQSFRQLFDVRHESPDYIKDIARQVEAKGRSHNIMETSKDNKNSLIITANPIKNSSNQIERVVINVKDMTEFDALRSELAKTKSILEHMHLTERSETFIAKSPEMERLLKTVQQVAKVDVTVLLSGESGVGKEEIAKLIQQSSPRSGEPFIKVNCGAIPESLMESELFGYEGGAFTGALKKGKAGLFEQANNGTIFLDEIGEIPNHLQVKLLRVLQEMEITRVGSAKTTKIDVRVIAATNRDLKELVLEGSFREDLFYRLNVIPISIPPLRRRVEDIPILIDAYARMFAAKYHKHLKFTKKAIQVLTNYQWPGNVRELVNMIERIYVTASNLEVGEQEVLSLFSKGDNQRMSHDQAIVVNQLLPLKEAVDLLERELIYKASQSEKSYRGIARVLEVNPSTIVRKVKKLEGGLLKS</sequence>
<dbReference type="Pfam" id="PF18024">
    <property type="entry name" value="HTH_50"/>
    <property type="match status" value="1"/>
</dbReference>
<dbReference type="GO" id="GO:0006355">
    <property type="term" value="P:regulation of DNA-templated transcription"/>
    <property type="evidence" value="ECO:0007669"/>
    <property type="project" value="InterPro"/>
</dbReference>
<evidence type="ECO:0000313" key="10">
    <source>
        <dbReference type="EMBL" id="RBP94419.1"/>
    </source>
</evidence>
<organism evidence="10 11">
    <name type="scientific">Cytobacillus firmus</name>
    <name type="common">Bacillus firmus</name>
    <dbReference type="NCBI Taxonomy" id="1399"/>
    <lineage>
        <taxon>Bacteria</taxon>
        <taxon>Bacillati</taxon>
        <taxon>Bacillota</taxon>
        <taxon>Bacilli</taxon>
        <taxon>Bacillales</taxon>
        <taxon>Bacillaceae</taxon>
        <taxon>Cytobacillus</taxon>
    </lineage>
</organism>
<dbReference type="Pfam" id="PF13188">
    <property type="entry name" value="PAS_8"/>
    <property type="match status" value="1"/>
</dbReference>
<evidence type="ECO:0000259" key="9">
    <source>
        <dbReference type="PROSITE" id="PS50112"/>
    </source>
</evidence>
<dbReference type="InterPro" id="IPR025944">
    <property type="entry name" value="Sigma_54_int_dom_CS"/>
</dbReference>
<keyword evidence="11" id="KW-1185">Reference proteome</keyword>
<evidence type="ECO:0000259" key="8">
    <source>
        <dbReference type="PROSITE" id="PS50045"/>
    </source>
</evidence>
<keyword evidence="6" id="KW-0804">Transcription</keyword>
<evidence type="ECO:0000256" key="7">
    <source>
        <dbReference type="ARBA" id="ARBA00029500"/>
    </source>
</evidence>
<dbReference type="InterPro" id="IPR013767">
    <property type="entry name" value="PAS_fold"/>
</dbReference>
<dbReference type="PANTHER" id="PTHR32071">
    <property type="entry name" value="TRANSCRIPTIONAL REGULATORY PROTEIN"/>
    <property type="match status" value="1"/>
</dbReference>
<dbReference type="PROSITE" id="PS50045">
    <property type="entry name" value="SIGMA54_INTERACT_4"/>
    <property type="match status" value="1"/>
</dbReference>
<dbReference type="NCBIfam" id="TIGR00229">
    <property type="entry name" value="sensory_box"/>
    <property type="match status" value="1"/>
</dbReference>
<dbReference type="GO" id="GO:0003677">
    <property type="term" value="F:DNA binding"/>
    <property type="evidence" value="ECO:0007669"/>
    <property type="project" value="UniProtKB-KW"/>
</dbReference>
<dbReference type="Gene3D" id="3.10.580.10">
    <property type="entry name" value="CBS-domain"/>
    <property type="match status" value="1"/>
</dbReference>
<dbReference type="SUPFAM" id="SSF54631">
    <property type="entry name" value="CBS-domain pair"/>
    <property type="match status" value="1"/>
</dbReference>
<dbReference type="SMART" id="SM00382">
    <property type="entry name" value="AAA"/>
    <property type="match status" value="1"/>
</dbReference>
<feature type="domain" description="Sigma-54 factor interaction" evidence="8">
    <location>
        <begin position="362"/>
        <end position="591"/>
    </location>
</feature>
<accession>A0A366JY23</accession>
<dbReference type="RefSeq" id="WP_113882208.1">
    <property type="nucleotide sequence ID" value="NZ_QNSF01000004.1"/>
</dbReference>
<dbReference type="EMBL" id="QNSF01000004">
    <property type="protein sequence ID" value="RBP94419.1"/>
    <property type="molecule type" value="Genomic_DNA"/>
</dbReference>
<dbReference type="CDD" id="cd00130">
    <property type="entry name" value="PAS"/>
    <property type="match status" value="2"/>
</dbReference>
<comment type="caution">
    <text evidence="10">The sequence shown here is derived from an EMBL/GenBank/DDBJ whole genome shotgun (WGS) entry which is preliminary data.</text>
</comment>
<keyword evidence="3" id="KW-0067">ATP-binding</keyword>
<dbReference type="InterPro" id="IPR046342">
    <property type="entry name" value="CBS_dom_sf"/>
</dbReference>
<dbReference type="AlphaFoldDB" id="A0A366JY23"/>
<dbReference type="InterPro" id="IPR025943">
    <property type="entry name" value="Sigma_54_int_dom_ATP-bd_2"/>
</dbReference>
<evidence type="ECO:0000313" key="11">
    <source>
        <dbReference type="Proteomes" id="UP000252731"/>
    </source>
</evidence>
<reference evidence="10 11" key="1">
    <citation type="submission" date="2018-06" db="EMBL/GenBank/DDBJ databases">
        <title>Freshwater and sediment microbial communities from various areas in North America, analyzing microbe dynamics in response to fracking.</title>
        <authorList>
            <person name="Lamendella R."/>
        </authorList>
    </citation>
    <scope>NUCLEOTIDE SEQUENCE [LARGE SCALE GENOMIC DNA]</scope>
    <source>
        <strain evidence="10 11">14_TX</strain>
    </source>
</reference>
<dbReference type="PROSITE" id="PS00688">
    <property type="entry name" value="SIGMA54_INTERACT_3"/>
    <property type="match status" value="1"/>
</dbReference>
<dbReference type="STRING" id="1399.VL14_07490"/>
<dbReference type="Pfam" id="PF00989">
    <property type="entry name" value="PAS"/>
    <property type="match status" value="1"/>
</dbReference>
<dbReference type="PROSITE" id="PS50112">
    <property type="entry name" value="PAS"/>
    <property type="match status" value="1"/>
</dbReference>
<dbReference type="SMART" id="SM00091">
    <property type="entry name" value="PAS"/>
    <property type="match status" value="2"/>
</dbReference>
<dbReference type="SUPFAM" id="SSF52540">
    <property type="entry name" value="P-loop containing nucleoside triphosphate hydrolases"/>
    <property type="match status" value="1"/>
</dbReference>
<dbReference type="FunFam" id="3.40.50.300:FF:000006">
    <property type="entry name" value="DNA-binding transcriptional regulator NtrC"/>
    <property type="match status" value="1"/>
</dbReference>
<dbReference type="Proteomes" id="UP000252731">
    <property type="component" value="Unassembled WGS sequence"/>
</dbReference>
<evidence type="ECO:0000256" key="3">
    <source>
        <dbReference type="ARBA" id="ARBA00022840"/>
    </source>
</evidence>
<protein>
    <recommendedName>
        <fullName evidence="7">HTH-type transcriptional regulatory protein TyrR</fullName>
    </recommendedName>
</protein>
<feature type="domain" description="PAS" evidence="9">
    <location>
        <begin position="121"/>
        <end position="175"/>
    </location>
</feature>
<dbReference type="Gene3D" id="3.30.450.20">
    <property type="entry name" value="PAS domain"/>
    <property type="match status" value="2"/>
</dbReference>
<dbReference type="OrthoDB" id="9771372at2"/>
<dbReference type="InterPro" id="IPR025662">
    <property type="entry name" value="Sigma_54_int_dom_ATP-bd_1"/>
</dbReference>
<dbReference type="Gene3D" id="1.10.10.60">
    <property type="entry name" value="Homeodomain-like"/>
    <property type="match status" value="1"/>
</dbReference>
<dbReference type="SUPFAM" id="SSF55785">
    <property type="entry name" value="PYP-like sensor domain (PAS domain)"/>
    <property type="match status" value="2"/>
</dbReference>
<keyword evidence="4" id="KW-0805">Transcription regulation</keyword>
<dbReference type="CDD" id="cd00009">
    <property type="entry name" value="AAA"/>
    <property type="match status" value="1"/>
</dbReference>
<keyword evidence="1" id="KW-0547">Nucleotide-binding</keyword>
<evidence type="ECO:0000256" key="6">
    <source>
        <dbReference type="ARBA" id="ARBA00023163"/>
    </source>
</evidence>
<dbReference type="InterPro" id="IPR027417">
    <property type="entry name" value="P-loop_NTPase"/>
</dbReference>
<proteinExistence type="predicted"/>
<name>A0A366JY23_CYTFI</name>
<dbReference type="InterPro" id="IPR002078">
    <property type="entry name" value="Sigma_54_int"/>
</dbReference>
<dbReference type="InterPro" id="IPR030828">
    <property type="entry name" value="HTH_TyrR"/>
</dbReference>
<dbReference type="PROSITE" id="PS00676">
    <property type="entry name" value="SIGMA54_INTERACT_2"/>
    <property type="match status" value="1"/>
</dbReference>
<evidence type="ECO:0000256" key="5">
    <source>
        <dbReference type="ARBA" id="ARBA00023125"/>
    </source>
</evidence>
<dbReference type="PROSITE" id="PS00675">
    <property type="entry name" value="SIGMA54_INTERACT_1"/>
    <property type="match status" value="1"/>
</dbReference>
<dbReference type="Pfam" id="PF25601">
    <property type="entry name" value="AAA_lid_14"/>
    <property type="match status" value="1"/>
</dbReference>
<dbReference type="Gene3D" id="3.40.50.300">
    <property type="entry name" value="P-loop containing nucleotide triphosphate hydrolases"/>
    <property type="match status" value="1"/>
</dbReference>
<gene>
    <name evidence="10" type="ORF">DFO70_10458</name>
</gene>
<keyword evidence="2" id="KW-0058">Aromatic hydrocarbons catabolism</keyword>
<keyword evidence="5" id="KW-0238">DNA-binding</keyword>